<dbReference type="EMBL" id="UYJE01005958">
    <property type="protein sequence ID" value="VDI42007.1"/>
    <property type="molecule type" value="Genomic_DNA"/>
</dbReference>
<reference evidence="1" key="1">
    <citation type="submission" date="2018-11" db="EMBL/GenBank/DDBJ databases">
        <authorList>
            <person name="Alioto T."/>
            <person name="Alioto T."/>
        </authorList>
    </citation>
    <scope>NUCLEOTIDE SEQUENCE</scope>
</reference>
<dbReference type="AlphaFoldDB" id="A0A8B6F151"/>
<keyword evidence="2" id="KW-1185">Reference proteome</keyword>
<comment type="caution">
    <text evidence="1">The sequence shown here is derived from an EMBL/GenBank/DDBJ whole genome shotgun (WGS) entry which is preliminary data.</text>
</comment>
<organism evidence="1 2">
    <name type="scientific">Mytilus galloprovincialis</name>
    <name type="common">Mediterranean mussel</name>
    <dbReference type="NCBI Taxonomy" id="29158"/>
    <lineage>
        <taxon>Eukaryota</taxon>
        <taxon>Metazoa</taxon>
        <taxon>Spiralia</taxon>
        <taxon>Lophotrochozoa</taxon>
        <taxon>Mollusca</taxon>
        <taxon>Bivalvia</taxon>
        <taxon>Autobranchia</taxon>
        <taxon>Pteriomorphia</taxon>
        <taxon>Mytilida</taxon>
        <taxon>Mytiloidea</taxon>
        <taxon>Mytilidae</taxon>
        <taxon>Mytilinae</taxon>
        <taxon>Mytilus</taxon>
    </lineage>
</organism>
<accession>A0A8B6F151</accession>
<evidence type="ECO:0000313" key="1">
    <source>
        <dbReference type="EMBL" id="VDI42007.1"/>
    </source>
</evidence>
<dbReference type="OrthoDB" id="2142040at2759"/>
<protein>
    <submittedName>
        <fullName evidence="1">Uncharacterized protein</fullName>
    </submittedName>
</protein>
<gene>
    <name evidence="1" type="ORF">MGAL_10B019506</name>
</gene>
<dbReference type="Proteomes" id="UP000596742">
    <property type="component" value="Unassembled WGS sequence"/>
</dbReference>
<name>A0A8B6F151_MYTGA</name>
<proteinExistence type="predicted"/>
<sequence length="88" mass="10301">MGGVGNSDVFLRRKYNTGNTLHLSTPDLLSCTESRKMEIRWTLHGHMVLYMESDAGLTTILDRSQPITYPRCRNHDWMGSRRNRDYRI</sequence>
<evidence type="ECO:0000313" key="2">
    <source>
        <dbReference type="Proteomes" id="UP000596742"/>
    </source>
</evidence>